<sequence length="104" mass="11443">EYALSHILSPMAYARMPLEYRVANLSKDIPVTFVYGSHDWMDPEGGVRSVKKLKQVSNIGSKMCTVPGAGHHVYLDNPGAVNKLLVKELDLATGRNSKVTLSMQ</sequence>
<accession>A0ACA9QND2</accession>
<evidence type="ECO:0000313" key="2">
    <source>
        <dbReference type="Proteomes" id="UP000789525"/>
    </source>
</evidence>
<dbReference type="EMBL" id="CAJVPT010058049">
    <property type="protein sequence ID" value="CAG8759663.1"/>
    <property type="molecule type" value="Genomic_DNA"/>
</dbReference>
<organism evidence="1 2">
    <name type="scientific">Acaulospora colombiana</name>
    <dbReference type="NCBI Taxonomy" id="27376"/>
    <lineage>
        <taxon>Eukaryota</taxon>
        <taxon>Fungi</taxon>
        <taxon>Fungi incertae sedis</taxon>
        <taxon>Mucoromycota</taxon>
        <taxon>Glomeromycotina</taxon>
        <taxon>Glomeromycetes</taxon>
        <taxon>Diversisporales</taxon>
        <taxon>Acaulosporaceae</taxon>
        <taxon>Acaulospora</taxon>
    </lineage>
</organism>
<evidence type="ECO:0000313" key="1">
    <source>
        <dbReference type="EMBL" id="CAG8759663.1"/>
    </source>
</evidence>
<keyword evidence="2" id="KW-1185">Reference proteome</keyword>
<reference evidence="1" key="1">
    <citation type="submission" date="2021-06" db="EMBL/GenBank/DDBJ databases">
        <authorList>
            <person name="Kallberg Y."/>
            <person name="Tangrot J."/>
            <person name="Rosling A."/>
        </authorList>
    </citation>
    <scope>NUCLEOTIDE SEQUENCE</scope>
    <source>
        <strain evidence="1">CL356</strain>
    </source>
</reference>
<feature type="non-terminal residue" evidence="1">
    <location>
        <position position="1"/>
    </location>
</feature>
<comment type="caution">
    <text evidence="1">The sequence shown here is derived from an EMBL/GenBank/DDBJ whole genome shotgun (WGS) entry which is preliminary data.</text>
</comment>
<dbReference type="Proteomes" id="UP000789525">
    <property type="component" value="Unassembled WGS sequence"/>
</dbReference>
<gene>
    <name evidence="1" type="ORF">ACOLOM_LOCUS13135</name>
</gene>
<protein>
    <submittedName>
        <fullName evidence="1">7029_t:CDS:1</fullName>
    </submittedName>
</protein>
<name>A0ACA9QND2_9GLOM</name>
<proteinExistence type="predicted"/>